<dbReference type="PANTHER" id="PTHR32322:SF2">
    <property type="entry name" value="EAMA DOMAIN-CONTAINING PROTEIN"/>
    <property type="match status" value="1"/>
</dbReference>
<dbReference type="SUPFAM" id="SSF103481">
    <property type="entry name" value="Multidrug resistance efflux transporter EmrE"/>
    <property type="match status" value="2"/>
</dbReference>
<dbReference type="InterPro" id="IPR000620">
    <property type="entry name" value="EamA_dom"/>
</dbReference>
<sequence length="309" mass="31505">MTSTARPAVALALPVASAFCFGFSGPLAKALMSAGWTAGAASVLRCAGAAAVLTLVAVALGRRRSWPGRAALWYGVFAVALAQTAFFLSLARMPVGVTLMIQFLAPVVVIGWERFVRRIPQPPATLVGAALAIGGAVLVIDPFGSADLDPVGVGWAFASMVGQVGFFLLSSGEEDADPLVFTVTGLLVGAGLVGTLAAAGLVPFAVGGADVLLRAHEMPWWAAYLPLAVVATALAYLTGVAAVAALGSTLSSVILLSEVVFAVLAAWWLLGETIAPIQCLGGVVLVAGVALARWRTAYAEEPEPEPEPA</sequence>
<proteinExistence type="inferred from homology"/>
<feature type="transmembrane region" description="Helical" evidence="6">
    <location>
        <begin position="221"/>
        <end position="246"/>
    </location>
</feature>
<feature type="domain" description="EamA" evidence="7">
    <location>
        <begin position="13"/>
        <end position="140"/>
    </location>
</feature>
<accession>A0ABW6PKY2</accession>
<dbReference type="RefSeq" id="WP_387699650.1">
    <property type="nucleotide sequence ID" value="NZ_JBIAMX010000004.1"/>
</dbReference>
<reference evidence="8 9" key="1">
    <citation type="submission" date="2024-10" db="EMBL/GenBank/DDBJ databases">
        <title>The Natural Products Discovery Center: Release of the First 8490 Sequenced Strains for Exploring Actinobacteria Biosynthetic Diversity.</title>
        <authorList>
            <person name="Kalkreuter E."/>
            <person name="Kautsar S.A."/>
            <person name="Yang D."/>
            <person name="Bader C.D."/>
            <person name="Teijaro C.N."/>
            <person name="Fluegel L."/>
            <person name="Davis C.M."/>
            <person name="Simpson J.R."/>
            <person name="Lauterbach L."/>
            <person name="Steele A.D."/>
            <person name="Gui C."/>
            <person name="Meng S."/>
            <person name="Li G."/>
            <person name="Viehrig K."/>
            <person name="Ye F."/>
            <person name="Su P."/>
            <person name="Kiefer A.F."/>
            <person name="Nichols A."/>
            <person name="Cepeda A.J."/>
            <person name="Yan W."/>
            <person name="Fan B."/>
            <person name="Jiang Y."/>
            <person name="Adhikari A."/>
            <person name="Zheng C.-J."/>
            <person name="Schuster L."/>
            <person name="Cowan T.M."/>
            <person name="Smanski M.J."/>
            <person name="Chevrette M.G."/>
            <person name="De Carvalho L.P.S."/>
            <person name="Shen B."/>
        </authorList>
    </citation>
    <scope>NUCLEOTIDE SEQUENCE [LARGE SCALE GENOMIC DNA]</scope>
    <source>
        <strain evidence="8 9">NPDC004045</strain>
    </source>
</reference>
<comment type="similarity">
    <text evidence="2">Belongs to the EamA transporter family.</text>
</comment>
<feature type="transmembrane region" description="Helical" evidence="6">
    <location>
        <begin position="95"/>
        <end position="112"/>
    </location>
</feature>
<feature type="transmembrane region" description="Helical" evidence="6">
    <location>
        <begin position="275"/>
        <end position="294"/>
    </location>
</feature>
<feature type="transmembrane region" description="Helical" evidence="6">
    <location>
        <begin position="152"/>
        <end position="172"/>
    </location>
</feature>
<evidence type="ECO:0000256" key="1">
    <source>
        <dbReference type="ARBA" id="ARBA00004141"/>
    </source>
</evidence>
<dbReference type="Proteomes" id="UP001601444">
    <property type="component" value="Unassembled WGS sequence"/>
</dbReference>
<feature type="transmembrane region" description="Helical" evidence="6">
    <location>
        <begin position="71"/>
        <end position="89"/>
    </location>
</feature>
<evidence type="ECO:0000313" key="8">
    <source>
        <dbReference type="EMBL" id="MFF0542923.1"/>
    </source>
</evidence>
<evidence type="ECO:0000256" key="6">
    <source>
        <dbReference type="SAM" id="Phobius"/>
    </source>
</evidence>
<dbReference type="InterPro" id="IPR037185">
    <property type="entry name" value="EmrE-like"/>
</dbReference>
<evidence type="ECO:0000259" key="7">
    <source>
        <dbReference type="Pfam" id="PF00892"/>
    </source>
</evidence>
<feature type="transmembrane region" description="Helical" evidence="6">
    <location>
        <begin position="34"/>
        <end position="59"/>
    </location>
</feature>
<evidence type="ECO:0000256" key="2">
    <source>
        <dbReference type="ARBA" id="ARBA00007362"/>
    </source>
</evidence>
<keyword evidence="3 6" id="KW-0812">Transmembrane</keyword>
<keyword evidence="5 6" id="KW-0472">Membrane</keyword>
<protein>
    <submittedName>
        <fullName evidence="8">DMT family transporter</fullName>
    </submittedName>
</protein>
<comment type="caution">
    <text evidence="8">The sequence shown here is derived from an EMBL/GenBank/DDBJ whole genome shotgun (WGS) entry which is preliminary data.</text>
</comment>
<dbReference type="InterPro" id="IPR050638">
    <property type="entry name" value="AA-Vitamin_Transporters"/>
</dbReference>
<evidence type="ECO:0000256" key="3">
    <source>
        <dbReference type="ARBA" id="ARBA00022692"/>
    </source>
</evidence>
<organism evidence="8 9">
    <name type="scientific">Nocardia thailandica</name>
    <dbReference type="NCBI Taxonomy" id="257275"/>
    <lineage>
        <taxon>Bacteria</taxon>
        <taxon>Bacillati</taxon>
        <taxon>Actinomycetota</taxon>
        <taxon>Actinomycetes</taxon>
        <taxon>Mycobacteriales</taxon>
        <taxon>Nocardiaceae</taxon>
        <taxon>Nocardia</taxon>
    </lineage>
</organism>
<keyword evidence="4 6" id="KW-1133">Transmembrane helix</keyword>
<evidence type="ECO:0000313" key="9">
    <source>
        <dbReference type="Proteomes" id="UP001601444"/>
    </source>
</evidence>
<feature type="domain" description="EamA" evidence="7">
    <location>
        <begin position="153"/>
        <end position="292"/>
    </location>
</feature>
<comment type="subcellular location">
    <subcellularLocation>
        <location evidence="1">Membrane</location>
        <topology evidence="1">Multi-pass membrane protein</topology>
    </subcellularLocation>
</comment>
<name>A0ABW6PKY2_9NOCA</name>
<dbReference type="Pfam" id="PF00892">
    <property type="entry name" value="EamA"/>
    <property type="match status" value="2"/>
</dbReference>
<gene>
    <name evidence="8" type="ORF">ACFYTF_08795</name>
</gene>
<evidence type="ECO:0000256" key="5">
    <source>
        <dbReference type="ARBA" id="ARBA00023136"/>
    </source>
</evidence>
<feature type="transmembrane region" description="Helical" evidence="6">
    <location>
        <begin position="253"/>
        <end position="269"/>
    </location>
</feature>
<dbReference type="PANTHER" id="PTHR32322">
    <property type="entry name" value="INNER MEMBRANE TRANSPORTER"/>
    <property type="match status" value="1"/>
</dbReference>
<dbReference type="EMBL" id="JBIAMX010000004">
    <property type="protein sequence ID" value="MFF0542923.1"/>
    <property type="molecule type" value="Genomic_DNA"/>
</dbReference>
<feature type="transmembrane region" description="Helical" evidence="6">
    <location>
        <begin position="124"/>
        <end position="140"/>
    </location>
</feature>
<feature type="transmembrane region" description="Helical" evidence="6">
    <location>
        <begin position="179"/>
        <end position="201"/>
    </location>
</feature>
<keyword evidence="9" id="KW-1185">Reference proteome</keyword>
<evidence type="ECO:0000256" key="4">
    <source>
        <dbReference type="ARBA" id="ARBA00022989"/>
    </source>
</evidence>